<dbReference type="Proteomes" id="UP000198704">
    <property type="component" value="Unassembled WGS sequence"/>
</dbReference>
<dbReference type="RefSeq" id="WP_091714311.1">
    <property type="nucleotide sequence ID" value="NZ_FNHS01000003.1"/>
</dbReference>
<dbReference type="Gene3D" id="3.40.630.40">
    <property type="entry name" value="Zn-dependent exopeptidases"/>
    <property type="match status" value="1"/>
</dbReference>
<evidence type="ECO:0000313" key="2">
    <source>
        <dbReference type="Proteomes" id="UP000198704"/>
    </source>
</evidence>
<gene>
    <name evidence="1" type="ORF">SAMN05216360_103262</name>
</gene>
<dbReference type="SUPFAM" id="SSF53187">
    <property type="entry name" value="Zn-dependent exopeptidases"/>
    <property type="match status" value="1"/>
</dbReference>
<dbReference type="InterPro" id="IPR007709">
    <property type="entry name" value="N-FG_amidohydro"/>
</dbReference>
<evidence type="ECO:0000313" key="1">
    <source>
        <dbReference type="EMBL" id="SDM74330.1"/>
    </source>
</evidence>
<reference evidence="2" key="1">
    <citation type="submission" date="2016-10" db="EMBL/GenBank/DDBJ databases">
        <authorList>
            <person name="Varghese N."/>
            <person name="Submissions S."/>
        </authorList>
    </citation>
    <scope>NUCLEOTIDE SEQUENCE [LARGE SCALE GENOMIC DNA]</scope>
    <source>
        <strain evidence="2">BL47</strain>
    </source>
</reference>
<keyword evidence="1" id="KW-0378">Hydrolase</keyword>
<dbReference type="GO" id="GO:0016787">
    <property type="term" value="F:hydrolase activity"/>
    <property type="evidence" value="ECO:0007669"/>
    <property type="project" value="UniProtKB-KW"/>
</dbReference>
<protein>
    <submittedName>
        <fullName evidence="1">Predicted N-formylglutamate amidohydrolase</fullName>
    </submittedName>
</protein>
<dbReference type="STRING" id="582672.SAMN05216360_103262"/>
<dbReference type="InterPro" id="IPR011227">
    <property type="entry name" value="UCP029730"/>
</dbReference>
<dbReference type="EMBL" id="FNHS01000003">
    <property type="protein sequence ID" value="SDM74330.1"/>
    <property type="molecule type" value="Genomic_DNA"/>
</dbReference>
<proteinExistence type="predicted"/>
<dbReference type="PIRSF" id="PIRSF029730">
    <property type="entry name" value="UCP029730"/>
    <property type="match status" value="1"/>
</dbReference>
<name>A0A1G9VQC4_9HYPH</name>
<keyword evidence="2" id="KW-1185">Reference proteome</keyword>
<dbReference type="OrthoDB" id="9815326at2"/>
<dbReference type="Pfam" id="PF05013">
    <property type="entry name" value="FGase"/>
    <property type="match status" value="1"/>
</dbReference>
<organism evidence="1 2">
    <name type="scientific">Methylobacterium phyllostachyos</name>
    <dbReference type="NCBI Taxonomy" id="582672"/>
    <lineage>
        <taxon>Bacteria</taxon>
        <taxon>Pseudomonadati</taxon>
        <taxon>Pseudomonadota</taxon>
        <taxon>Alphaproteobacteria</taxon>
        <taxon>Hyphomicrobiales</taxon>
        <taxon>Methylobacteriaceae</taxon>
        <taxon>Methylobacterium</taxon>
    </lineage>
</organism>
<dbReference type="AlphaFoldDB" id="A0A1G9VQC4"/>
<sequence length="253" mass="26712">MTCPETEAATAPHPCEIIPGDPACGLVIACDHASNHVPPDIALGLPASEFARHIAYDIGAAAVTRSLAAQLGAPAILTNFSRLIIDPNRGRADPTLVMRLSDGAVVPGNAGIDEAGKQERIARFYAPFDAALDGAIAAAVATGRPPALLTMHSFTPYWRGIPRPWQVGILYDRDERFARPLIQALQADPAGLNVGDNQPYGGGLPGDTIDRHATARGLPNALVEIRQDLIAGEAGQAEWAARFARILRPLMVA</sequence>
<accession>A0A1G9VQC4</accession>